<evidence type="ECO:0000313" key="7">
    <source>
        <dbReference type="Proteomes" id="UP000298264"/>
    </source>
</evidence>
<evidence type="ECO:0000256" key="5">
    <source>
        <dbReference type="SAM" id="Phobius"/>
    </source>
</evidence>
<feature type="transmembrane region" description="Helical" evidence="5">
    <location>
        <begin position="124"/>
        <end position="148"/>
    </location>
</feature>
<feature type="transmembrane region" description="Helical" evidence="5">
    <location>
        <begin position="63"/>
        <end position="84"/>
    </location>
</feature>
<accession>A0A4R9LPQ1</accession>
<organism evidence="6 7">
    <name type="scientific">Leptospira ilyithenensis</name>
    <dbReference type="NCBI Taxonomy" id="2484901"/>
    <lineage>
        <taxon>Bacteria</taxon>
        <taxon>Pseudomonadati</taxon>
        <taxon>Spirochaetota</taxon>
        <taxon>Spirochaetia</taxon>
        <taxon>Leptospirales</taxon>
        <taxon>Leptospiraceae</taxon>
        <taxon>Leptospira</taxon>
    </lineage>
</organism>
<feature type="transmembrane region" description="Helical" evidence="5">
    <location>
        <begin position="34"/>
        <end position="57"/>
    </location>
</feature>
<dbReference type="RefSeq" id="WP_135764743.1">
    <property type="nucleotide sequence ID" value="NZ_RQHV01000052.1"/>
</dbReference>
<dbReference type="PANTHER" id="PTHR10361:SF28">
    <property type="entry name" value="P3 PROTEIN-RELATED"/>
    <property type="match status" value="1"/>
</dbReference>
<dbReference type="Pfam" id="PF01758">
    <property type="entry name" value="SBF"/>
    <property type="match status" value="1"/>
</dbReference>
<sequence length="275" mass="30272">MIIKIPLIVLSLISMFSIGLQFSKDKKTILDKNLALFAIILNLILIPGIAYLLIQVFQLEDVYQIAILLCAISPGGTSGAIFIIKSKGDPFLGGILILGLNTIGSIFIPIIVSLSLNLNAEDSYLIILKLLSIGIGIQGLPLLFGVLVRNKLDINHSVWSHKLNQFANLLLLFCILSLSIENYRHLLEISWDVTLTILILTSIASNSGLLFYKLPMNLQSAISAVTGIRNLTIALVLAEFLWDDSAISLGIMIYGALMYIVAYLNSIFWRKKITV</sequence>
<protein>
    <recommendedName>
        <fullName evidence="8">Bile acid:sodium symporter family protein</fullName>
    </recommendedName>
</protein>
<name>A0A4R9LPQ1_9LEPT</name>
<dbReference type="OrthoDB" id="328743at2"/>
<dbReference type="InterPro" id="IPR038770">
    <property type="entry name" value="Na+/solute_symporter_sf"/>
</dbReference>
<feature type="transmembrane region" description="Helical" evidence="5">
    <location>
        <begin position="224"/>
        <end position="242"/>
    </location>
</feature>
<dbReference type="AlphaFoldDB" id="A0A4R9LPQ1"/>
<proteinExistence type="predicted"/>
<evidence type="ECO:0008006" key="8">
    <source>
        <dbReference type="Google" id="ProtNLM"/>
    </source>
</evidence>
<dbReference type="InterPro" id="IPR004710">
    <property type="entry name" value="Bilac:Na_transpt"/>
</dbReference>
<dbReference type="InterPro" id="IPR002657">
    <property type="entry name" value="BilAc:Na_symport/Acr3"/>
</dbReference>
<evidence type="ECO:0000256" key="2">
    <source>
        <dbReference type="ARBA" id="ARBA00022692"/>
    </source>
</evidence>
<feature type="transmembrane region" description="Helical" evidence="5">
    <location>
        <begin position="6"/>
        <end position="22"/>
    </location>
</feature>
<keyword evidence="3 5" id="KW-1133">Transmembrane helix</keyword>
<evidence type="ECO:0000256" key="3">
    <source>
        <dbReference type="ARBA" id="ARBA00022989"/>
    </source>
</evidence>
<dbReference type="EMBL" id="RQHV01000052">
    <property type="protein sequence ID" value="TGN09362.1"/>
    <property type="molecule type" value="Genomic_DNA"/>
</dbReference>
<feature type="transmembrane region" description="Helical" evidence="5">
    <location>
        <begin position="91"/>
        <end position="112"/>
    </location>
</feature>
<feature type="transmembrane region" description="Helical" evidence="5">
    <location>
        <begin position="248"/>
        <end position="269"/>
    </location>
</feature>
<keyword evidence="2 5" id="KW-0812">Transmembrane</keyword>
<comment type="caution">
    <text evidence="6">The sequence shown here is derived from an EMBL/GenBank/DDBJ whole genome shotgun (WGS) entry which is preliminary data.</text>
</comment>
<keyword evidence="4 5" id="KW-0472">Membrane</keyword>
<feature type="transmembrane region" description="Helical" evidence="5">
    <location>
        <begin position="193"/>
        <end position="212"/>
    </location>
</feature>
<keyword evidence="7" id="KW-1185">Reference proteome</keyword>
<comment type="subcellular location">
    <subcellularLocation>
        <location evidence="1">Membrane</location>
        <topology evidence="1">Multi-pass membrane protein</topology>
    </subcellularLocation>
</comment>
<dbReference type="Proteomes" id="UP000298264">
    <property type="component" value="Unassembled WGS sequence"/>
</dbReference>
<evidence type="ECO:0000256" key="1">
    <source>
        <dbReference type="ARBA" id="ARBA00004141"/>
    </source>
</evidence>
<dbReference type="GO" id="GO:0016020">
    <property type="term" value="C:membrane"/>
    <property type="evidence" value="ECO:0007669"/>
    <property type="project" value="UniProtKB-SubCell"/>
</dbReference>
<reference evidence="6" key="1">
    <citation type="journal article" date="2019" name="PLoS Negl. Trop. Dis.">
        <title>Revisiting the worldwide diversity of Leptospira species in the environment.</title>
        <authorList>
            <person name="Vincent A.T."/>
            <person name="Schiettekatte O."/>
            <person name="Bourhy P."/>
            <person name="Veyrier F.J."/>
            <person name="Picardeau M."/>
        </authorList>
    </citation>
    <scope>NUCLEOTIDE SEQUENCE [LARGE SCALE GENOMIC DNA]</scope>
    <source>
        <strain evidence="6">201400974</strain>
    </source>
</reference>
<dbReference type="Gene3D" id="1.20.1530.20">
    <property type="match status" value="1"/>
</dbReference>
<evidence type="ECO:0000313" key="6">
    <source>
        <dbReference type="EMBL" id="TGN09362.1"/>
    </source>
</evidence>
<evidence type="ECO:0000256" key="4">
    <source>
        <dbReference type="ARBA" id="ARBA00023136"/>
    </source>
</evidence>
<dbReference type="PANTHER" id="PTHR10361">
    <property type="entry name" value="SODIUM-BILE ACID COTRANSPORTER"/>
    <property type="match status" value="1"/>
</dbReference>
<feature type="transmembrane region" description="Helical" evidence="5">
    <location>
        <begin position="169"/>
        <end position="187"/>
    </location>
</feature>
<gene>
    <name evidence="6" type="ORF">EHS11_12480</name>
</gene>